<evidence type="ECO:0000259" key="10">
    <source>
        <dbReference type="PROSITE" id="PS50110"/>
    </source>
</evidence>
<dbReference type="Proteomes" id="UP001497457">
    <property type="component" value="Chromosome 6rd"/>
</dbReference>
<evidence type="ECO:0000313" key="11">
    <source>
        <dbReference type="EMBL" id="CAL5072330.1"/>
    </source>
</evidence>
<dbReference type="PROSITE" id="PS50110">
    <property type="entry name" value="RESPONSE_REGULATORY"/>
    <property type="match status" value="1"/>
</dbReference>
<dbReference type="GO" id="GO:0005524">
    <property type="term" value="F:ATP binding"/>
    <property type="evidence" value="ECO:0007669"/>
    <property type="project" value="UniProtKB-KW"/>
</dbReference>
<keyword evidence="8" id="KW-0597">Phosphoprotein</keyword>
<dbReference type="GO" id="GO:0004673">
    <property type="term" value="F:protein histidine kinase activity"/>
    <property type="evidence" value="ECO:0007669"/>
    <property type="project" value="UniProtKB-EC"/>
</dbReference>
<dbReference type="Pfam" id="PF25487">
    <property type="entry name" value="ETR1_N"/>
    <property type="match status" value="1"/>
</dbReference>
<reference evidence="11" key="1">
    <citation type="submission" date="2024-10" db="EMBL/GenBank/DDBJ databases">
        <authorList>
            <person name="Ryan C."/>
        </authorList>
    </citation>
    <scope>NUCLEOTIDE SEQUENCE [LARGE SCALE GENOMIC DNA]</scope>
</reference>
<evidence type="ECO:0000256" key="7">
    <source>
        <dbReference type="ARBA" id="ARBA00022840"/>
    </source>
</evidence>
<evidence type="ECO:0000313" key="12">
    <source>
        <dbReference type="Proteomes" id="UP001497457"/>
    </source>
</evidence>
<protein>
    <recommendedName>
        <fullName evidence="2">histidine kinase</fullName>
        <ecNumber evidence="2">2.7.13.3</ecNumber>
    </recommendedName>
</protein>
<evidence type="ECO:0000256" key="3">
    <source>
        <dbReference type="ARBA" id="ARBA00022679"/>
    </source>
</evidence>
<dbReference type="AlphaFoldDB" id="A0ABC9FBE8"/>
<keyword evidence="3" id="KW-0808">Transferase</keyword>
<dbReference type="EMBL" id="OZ075116">
    <property type="protein sequence ID" value="CAL5072330.1"/>
    <property type="molecule type" value="Genomic_DNA"/>
</dbReference>
<evidence type="ECO:0000256" key="2">
    <source>
        <dbReference type="ARBA" id="ARBA00012438"/>
    </source>
</evidence>
<dbReference type="PANTHER" id="PTHR24423:SF617">
    <property type="entry name" value="PROTEIN EIN4"/>
    <property type="match status" value="1"/>
</dbReference>
<evidence type="ECO:0000256" key="8">
    <source>
        <dbReference type="PROSITE-ProRule" id="PRU00169"/>
    </source>
</evidence>
<feature type="transmembrane region" description="Helical" evidence="9">
    <location>
        <begin position="87"/>
        <end position="113"/>
    </location>
</feature>
<sequence length="869" mass="92560">MAARCGGGCDGREDGAVEALLQWQKVSDFLIGASYMSIPLVLLHFATCADLAPLRWVLLQFGTFIILCGVVHLAGVFTYARPDSRRLLLAFTSAKALAALAATAAAISLPTFIPQLLRLKTREALLRDKARQLDRDVALIRRRQETAARVVRAITHHVHGRRGGASGGGQHDALAVLRTAVLHLSDALALRSCAVWMPAAAASDGSSGALHLIHQLPEDDHHGTTAARQGIRASDPDVAAVMASKNAKVLRPGSALATTTAGHGPAAAIRMPMLKVSNFVDASSSGSDEHGASAVSYAIMVMVLAGPPPLPKNRRNRRQRGVAGGARDWSRQELEVVEVVADHLAVALSHAAALEEWQLTRYKLADQQSALARARHDAEAAARARDAAQGGMRDGVLRPMHSVVALLSLMQAQQQDESSASALASPGGRCGAEQRLAVGAMARIGALSSTLIDDVMAAVLTPTPTATPRCGEPPQAAGVSLARRPFDLRALVRDAAAVAACLARCRGLGFSHRAEMSSLPGECWVVGDDRRVFHLLLHMLGALLERCECHCHDLCFCVETVAAAGEQDPAMSEHRDWIVVPSFSGCNMVCVRFRFCIARILRDSLLRSTSPRPHDSRIRTGASTSSSCSEARLSIATCNKIVQMMNGKMWRESPSDFGAQHGGESMSLVLHFQLGYGVTSPSTPSPSGGGFYRTGGGFGIPSPSSTAVPSQYHFDGLRILLADSDDTSREVTRKLLERLGCQVLPVPSAARCLSLLLGSDAAAAGDQPPFQFPYLQLQVVLLDLHTPAVLTDIAGAMDGGFEVARRIRELTSDSFSWLLILVALPLPPRASCIDVRDACQRTGVNGVIPKPITLPALGAQLYRVLHNDN</sequence>
<name>A0ABC9FBE8_9POAL</name>
<feature type="domain" description="Response regulatory" evidence="10">
    <location>
        <begin position="718"/>
        <end position="865"/>
    </location>
</feature>
<keyword evidence="7" id="KW-0067">ATP-binding</keyword>
<dbReference type="PANTHER" id="PTHR24423">
    <property type="entry name" value="TWO-COMPONENT SENSOR HISTIDINE KINASE"/>
    <property type="match status" value="1"/>
</dbReference>
<keyword evidence="4" id="KW-0479">Metal-binding</keyword>
<keyword evidence="9" id="KW-1133">Transmembrane helix</keyword>
<dbReference type="InterPro" id="IPR001789">
    <property type="entry name" value="Sig_transdc_resp-reg_receiver"/>
</dbReference>
<evidence type="ECO:0000256" key="4">
    <source>
        <dbReference type="ARBA" id="ARBA00022723"/>
    </source>
</evidence>
<gene>
    <name evidence="11" type="ORF">URODEC1_LOCUS103928</name>
</gene>
<proteinExistence type="predicted"/>
<keyword evidence="9" id="KW-0472">Membrane</keyword>
<evidence type="ECO:0000256" key="9">
    <source>
        <dbReference type="SAM" id="Phobius"/>
    </source>
</evidence>
<dbReference type="InterPro" id="IPR003018">
    <property type="entry name" value="GAF"/>
</dbReference>
<evidence type="ECO:0000256" key="1">
    <source>
        <dbReference type="ARBA" id="ARBA00000085"/>
    </source>
</evidence>
<dbReference type="InterPro" id="IPR058544">
    <property type="entry name" value="ETR1_N"/>
</dbReference>
<keyword evidence="9" id="KW-0812">Transmembrane</keyword>
<feature type="modified residue" description="4-aspartylphosphate" evidence="8">
    <location>
        <position position="783"/>
    </location>
</feature>
<feature type="transmembrane region" description="Helical" evidence="9">
    <location>
        <begin position="29"/>
        <end position="46"/>
    </location>
</feature>
<evidence type="ECO:0000256" key="5">
    <source>
        <dbReference type="ARBA" id="ARBA00022741"/>
    </source>
</evidence>
<dbReference type="InterPro" id="IPR011006">
    <property type="entry name" value="CheY-like_superfamily"/>
</dbReference>
<accession>A0ABC9FBE8</accession>
<dbReference type="SMART" id="SM00065">
    <property type="entry name" value="GAF"/>
    <property type="match status" value="1"/>
</dbReference>
<comment type="catalytic activity">
    <reaction evidence="1">
        <text>ATP + protein L-histidine = ADP + protein N-phospho-L-histidine.</text>
        <dbReference type="EC" id="2.7.13.3"/>
    </reaction>
</comment>
<evidence type="ECO:0000256" key="6">
    <source>
        <dbReference type="ARBA" id="ARBA00022777"/>
    </source>
</evidence>
<dbReference type="GO" id="GO:0046872">
    <property type="term" value="F:metal ion binding"/>
    <property type="evidence" value="ECO:0007669"/>
    <property type="project" value="UniProtKB-KW"/>
</dbReference>
<feature type="transmembrane region" description="Helical" evidence="9">
    <location>
        <begin position="58"/>
        <end position="80"/>
    </location>
</feature>
<keyword evidence="12" id="KW-1185">Reference proteome</keyword>
<dbReference type="EC" id="2.7.13.3" evidence="2"/>
<keyword evidence="5" id="KW-0547">Nucleotide-binding</keyword>
<keyword evidence="6" id="KW-0418">Kinase</keyword>
<dbReference type="Gene3D" id="3.40.50.2300">
    <property type="match status" value="1"/>
</dbReference>
<organism evidence="11 12">
    <name type="scientific">Urochloa decumbens</name>
    <dbReference type="NCBI Taxonomy" id="240449"/>
    <lineage>
        <taxon>Eukaryota</taxon>
        <taxon>Viridiplantae</taxon>
        <taxon>Streptophyta</taxon>
        <taxon>Embryophyta</taxon>
        <taxon>Tracheophyta</taxon>
        <taxon>Spermatophyta</taxon>
        <taxon>Magnoliopsida</taxon>
        <taxon>Liliopsida</taxon>
        <taxon>Poales</taxon>
        <taxon>Poaceae</taxon>
        <taxon>PACMAD clade</taxon>
        <taxon>Panicoideae</taxon>
        <taxon>Panicodae</taxon>
        <taxon>Paniceae</taxon>
        <taxon>Melinidinae</taxon>
        <taxon>Urochloa</taxon>
    </lineage>
</organism>
<dbReference type="SUPFAM" id="SSF52172">
    <property type="entry name" value="CheY-like"/>
    <property type="match status" value="1"/>
</dbReference>